<dbReference type="RefSeq" id="WP_378973771.1">
    <property type="nucleotide sequence ID" value="NZ_JBHTBJ010000025.1"/>
</dbReference>
<dbReference type="InterPro" id="IPR042188">
    <property type="entry name" value="MmgE/PrpD_sf_2"/>
</dbReference>
<accession>A0ABW2HXG7</accession>
<feature type="domain" description="MmgE/PrpD C-terminal" evidence="3">
    <location>
        <begin position="277"/>
        <end position="436"/>
    </location>
</feature>
<dbReference type="Pfam" id="PF03972">
    <property type="entry name" value="MmgE_PrpD_N"/>
    <property type="match status" value="1"/>
</dbReference>
<proteinExistence type="inferred from homology"/>
<dbReference type="PANTHER" id="PTHR16943">
    <property type="entry name" value="2-METHYLCITRATE DEHYDRATASE-RELATED"/>
    <property type="match status" value="1"/>
</dbReference>
<comment type="caution">
    <text evidence="4">The sequence shown here is derived from an EMBL/GenBank/DDBJ whole genome shotgun (WGS) entry which is preliminary data.</text>
</comment>
<evidence type="ECO:0000256" key="1">
    <source>
        <dbReference type="ARBA" id="ARBA00006174"/>
    </source>
</evidence>
<dbReference type="Proteomes" id="UP001596548">
    <property type="component" value="Unassembled WGS sequence"/>
</dbReference>
<evidence type="ECO:0000259" key="2">
    <source>
        <dbReference type="Pfam" id="PF03972"/>
    </source>
</evidence>
<dbReference type="InterPro" id="IPR005656">
    <property type="entry name" value="MmgE_PrpD"/>
</dbReference>
<organism evidence="4 5">
    <name type="scientific">Paractinoplanes rhizophilus</name>
    <dbReference type="NCBI Taxonomy" id="1416877"/>
    <lineage>
        <taxon>Bacteria</taxon>
        <taxon>Bacillati</taxon>
        <taxon>Actinomycetota</taxon>
        <taxon>Actinomycetes</taxon>
        <taxon>Micromonosporales</taxon>
        <taxon>Micromonosporaceae</taxon>
        <taxon>Paractinoplanes</taxon>
    </lineage>
</organism>
<dbReference type="Gene3D" id="3.30.1330.120">
    <property type="entry name" value="2-methylcitrate dehydratase PrpD"/>
    <property type="match status" value="1"/>
</dbReference>
<dbReference type="InterPro" id="IPR042183">
    <property type="entry name" value="MmgE/PrpD_sf_1"/>
</dbReference>
<protein>
    <submittedName>
        <fullName evidence="4">MmgE/PrpD family protein</fullName>
    </submittedName>
</protein>
<comment type="similarity">
    <text evidence="1">Belongs to the PrpD family.</text>
</comment>
<dbReference type="EMBL" id="JBHTBJ010000025">
    <property type="protein sequence ID" value="MFC7277762.1"/>
    <property type="molecule type" value="Genomic_DNA"/>
</dbReference>
<dbReference type="Pfam" id="PF19305">
    <property type="entry name" value="MmgE_PrpD_C"/>
    <property type="match status" value="1"/>
</dbReference>
<name>A0ABW2HXG7_9ACTN</name>
<dbReference type="PANTHER" id="PTHR16943:SF8">
    <property type="entry name" value="2-METHYLCITRATE DEHYDRATASE"/>
    <property type="match status" value="1"/>
</dbReference>
<evidence type="ECO:0000313" key="4">
    <source>
        <dbReference type="EMBL" id="MFC7277762.1"/>
    </source>
</evidence>
<dbReference type="Gene3D" id="1.10.4100.10">
    <property type="entry name" value="2-methylcitrate dehydratase PrpD"/>
    <property type="match status" value="1"/>
</dbReference>
<evidence type="ECO:0000313" key="5">
    <source>
        <dbReference type="Proteomes" id="UP001596548"/>
    </source>
</evidence>
<gene>
    <name evidence="4" type="ORF">ACFQS1_27560</name>
</gene>
<reference evidence="5" key="1">
    <citation type="journal article" date="2019" name="Int. J. Syst. Evol. Microbiol.">
        <title>The Global Catalogue of Microorganisms (GCM) 10K type strain sequencing project: providing services to taxonomists for standard genome sequencing and annotation.</title>
        <authorList>
            <consortium name="The Broad Institute Genomics Platform"/>
            <consortium name="The Broad Institute Genome Sequencing Center for Infectious Disease"/>
            <person name="Wu L."/>
            <person name="Ma J."/>
        </authorList>
    </citation>
    <scope>NUCLEOTIDE SEQUENCE [LARGE SCALE GENOMIC DNA]</scope>
    <source>
        <strain evidence="5">XZYJT-10</strain>
    </source>
</reference>
<dbReference type="SUPFAM" id="SSF103378">
    <property type="entry name" value="2-methylcitrate dehydratase PrpD"/>
    <property type="match status" value="1"/>
</dbReference>
<sequence>MGESIQPHATRRIAGFIDSLTYADLPAEIIGQAKRLLLDYLGAGLAGGTRPHVVKAREISLRLGGGNEQSTVLSTDLRVAMDRAAFLNGVAGSSTPQLDDVCKESLGHPGVGTHPAVLAVGEAQGSSGQEALVAIVAGYELSWRVGAAVGLDAFNTGWHPRGGCNVFAAAVAAAKMLGLRGEDTYCAVLGLAGNQAAGLISACFWHDAWYLLSGHASQNGVYAALLAQAGYTAGDTVLEDPYGGYCNVVCTDGADYDRLMEGLGERFELPFTGQKVHSSSAATHAAVDATLALTERYDLRPDDVDRIEVHTYQVAAETLGKKHPDRHVHAAMSIPYLVSAAITDRQVSLPQFTAEKLAAPGVAALQDRVEMILDPELDAMAPKHLPARVVIVTRDGRTLSEQVVAAKGDPDNPLTDDETAEKFRKLSAGILTDAAIDDVIAIVGRLEQVDDLRELTTALRDIQR</sequence>
<feature type="domain" description="MmgE/PrpD N-terminal" evidence="2">
    <location>
        <begin position="11"/>
        <end position="250"/>
    </location>
</feature>
<dbReference type="InterPro" id="IPR045336">
    <property type="entry name" value="MmgE_PrpD_N"/>
</dbReference>
<dbReference type="InterPro" id="IPR045337">
    <property type="entry name" value="MmgE_PrpD_C"/>
</dbReference>
<dbReference type="InterPro" id="IPR036148">
    <property type="entry name" value="MmgE/PrpD_sf"/>
</dbReference>
<evidence type="ECO:0000259" key="3">
    <source>
        <dbReference type="Pfam" id="PF19305"/>
    </source>
</evidence>
<keyword evidence="5" id="KW-1185">Reference proteome</keyword>